<evidence type="ECO:0000259" key="1">
    <source>
        <dbReference type="Pfam" id="PF06985"/>
    </source>
</evidence>
<dbReference type="Proteomes" id="UP000774617">
    <property type="component" value="Unassembled WGS sequence"/>
</dbReference>
<comment type="caution">
    <text evidence="2">The sequence shown here is derived from an EMBL/GenBank/DDBJ whole genome shotgun (WGS) entry which is preliminary data.</text>
</comment>
<dbReference type="Pfam" id="PF06985">
    <property type="entry name" value="HET"/>
    <property type="match status" value="1"/>
</dbReference>
<proteinExistence type="predicted"/>
<reference evidence="2 3" key="1">
    <citation type="journal article" date="2021" name="Nat. Commun.">
        <title>Genetic determinants of endophytism in the Arabidopsis root mycobiome.</title>
        <authorList>
            <person name="Mesny F."/>
            <person name="Miyauchi S."/>
            <person name="Thiergart T."/>
            <person name="Pickel B."/>
            <person name="Atanasova L."/>
            <person name="Karlsson M."/>
            <person name="Huettel B."/>
            <person name="Barry K.W."/>
            <person name="Haridas S."/>
            <person name="Chen C."/>
            <person name="Bauer D."/>
            <person name="Andreopoulos W."/>
            <person name="Pangilinan J."/>
            <person name="LaButti K."/>
            <person name="Riley R."/>
            <person name="Lipzen A."/>
            <person name="Clum A."/>
            <person name="Drula E."/>
            <person name="Henrissat B."/>
            <person name="Kohler A."/>
            <person name="Grigoriev I.V."/>
            <person name="Martin F.M."/>
            <person name="Hacquard S."/>
        </authorList>
    </citation>
    <scope>NUCLEOTIDE SEQUENCE [LARGE SCALE GENOMIC DNA]</scope>
    <source>
        <strain evidence="2 3">MPI-SDFR-AT-0080</strain>
    </source>
</reference>
<feature type="domain" description="Heterokaryon incompatibility" evidence="1">
    <location>
        <begin position="90"/>
        <end position="247"/>
    </location>
</feature>
<sequence>MSPTNDIRPDTKQPLLDVHDGSTSTLIAHLLEIQNHAQSREETKKQASRLRFLDVSSTSHVSASQRQEMTSLPIRILDLTRREDITGHSYIAVSWRWKSADEGKRPDSSFQYRIRTPGGILRSSDFPDSYFDRVINFARAEGIQYIWIDKDCIKQHNTVEKSKDVQAMDRIYRNSKFAVGLVHERIHTEKELESLTDLISGSCFPKSSKNIPGFKQDIPEQRISNIYHVLRKILEDERWERAWIFQEDRCASGRMHYLIPCNPSLPKDGRYQYGSIPGELRVPSADFRQAATRFLLSLGIIKYPYPREMLHKVMQYNIWDRTVSSETSTTFANTTVSILSNLELKYCEYQIDRIAILANCCDYPIGLNIEPLKSGKFSLSTAIMALYLLNGEIFGNTPHHVAATGVESAKALLANPVLEYLRASSLRLEIPGPAFNHSFMANCRFPRVKLTNSGIKTSGWVFVLRGTLKFSRKDEKWIARKAKQLEETEPGTKELRHTQKSVLWLLVHKLNGRGFNKLASFLVEYMRRDRQGLKTATTRFINRMIEAVLGASKEQKRPLLLGYLGGQSQPSGLFVCSALCSQNDRPRMAFTSWSKNGSQRLKNFVSVQVESESSGTEARRLSCISWINGVWDVGGHPKSACIFKWPFEV</sequence>
<name>A0ABQ8G1R3_9PEZI</name>
<organism evidence="2 3">
    <name type="scientific">Macrophomina phaseolina</name>
    <dbReference type="NCBI Taxonomy" id="35725"/>
    <lineage>
        <taxon>Eukaryota</taxon>
        <taxon>Fungi</taxon>
        <taxon>Dikarya</taxon>
        <taxon>Ascomycota</taxon>
        <taxon>Pezizomycotina</taxon>
        <taxon>Dothideomycetes</taxon>
        <taxon>Dothideomycetes incertae sedis</taxon>
        <taxon>Botryosphaeriales</taxon>
        <taxon>Botryosphaeriaceae</taxon>
        <taxon>Macrophomina</taxon>
    </lineage>
</organism>
<dbReference type="EMBL" id="JAGTJR010000026">
    <property type="protein sequence ID" value="KAH7042184.1"/>
    <property type="molecule type" value="Genomic_DNA"/>
</dbReference>
<evidence type="ECO:0000313" key="3">
    <source>
        <dbReference type="Proteomes" id="UP000774617"/>
    </source>
</evidence>
<keyword evidence="3" id="KW-1185">Reference proteome</keyword>
<protein>
    <submittedName>
        <fullName evidence="2">Heterokaryon incompatibility protein-domain-containing protein</fullName>
    </submittedName>
</protein>
<dbReference type="InterPro" id="IPR010730">
    <property type="entry name" value="HET"/>
</dbReference>
<accession>A0ABQ8G1R3</accession>
<dbReference type="PANTHER" id="PTHR33112">
    <property type="entry name" value="DOMAIN PROTEIN, PUTATIVE-RELATED"/>
    <property type="match status" value="1"/>
</dbReference>
<gene>
    <name evidence="2" type="ORF">B0J12DRAFT_605363</name>
</gene>
<evidence type="ECO:0000313" key="2">
    <source>
        <dbReference type="EMBL" id="KAH7042184.1"/>
    </source>
</evidence>
<dbReference type="PANTHER" id="PTHR33112:SF16">
    <property type="entry name" value="HETEROKARYON INCOMPATIBILITY DOMAIN-CONTAINING PROTEIN"/>
    <property type="match status" value="1"/>
</dbReference>